<dbReference type="AlphaFoldDB" id="A0A2G9TVF6"/>
<dbReference type="Proteomes" id="UP000230423">
    <property type="component" value="Unassembled WGS sequence"/>
</dbReference>
<evidence type="ECO:0000256" key="1">
    <source>
        <dbReference type="SAM" id="Phobius"/>
    </source>
</evidence>
<evidence type="ECO:0000313" key="2">
    <source>
        <dbReference type="EMBL" id="PIO62003.1"/>
    </source>
</evidence>
<name>A0A2G9TVF6_TELCI</name>
<proteinExistence type="predicted"/>
<organism evidence="2 3">
    <name type="scientific">Teladorsagia circumcincta</name>
    <name type="common">Brown stomach worm</name>
    <name type="synonym">Ostertagia circumcincta</name>
    <dbReference type="NCBI Taxonomy" id="45464"/>
    <lineage>
        <taxon>Eukaryota</taxon>
        <taxon>Metazoa</taxon>
        <taxon>Ecdysozoa</taxon>
        <taxon>Nematoda</taxon>
        <taxon>Chromadorea</taxon>
        <taxon>Rhabditida</taxon>
        <taxon>Rhabditina</taxon>
        <taxon>Rhabditomorpha</taxon>
        <taxon>Strongyloidea</taxon>
        <taxon>Trichostrongylidae</taxon>
        <taxon>Teladorsagia</taxon>
    </lineage>
</organism>
<reference evidence="2 3" key="1">
    <citation type="submission" date="2015-09" db="EMBL/GenBank/DDBJ databases">
        <title>Draft genome of the parasitic nematode Teladorsagia circumcincta isolate WARC Sus (inbred).</title>
        <authorList>
            <person name="Mitreva M."/>
        </authorList>
    </citation>
    <scope>NUCLEOTIDE SEQUENCE [LARGE SCALE GENOMIC DNA]</scope>
    <source>
        <strain evidence="2 3">S</strain>
    </source>
</reference>
<keyword evidence="1" id="KW-0812">Transmembrane</keyword>
<evidence type="ECO:0000313" key="3">
    <source>
        <dbReference type="Proteomes" id="UP000230423"/>
    </source>
</evidence>
<gene>
    <name evidence="2" type="ORF">TELCIR_16456</name>
</gene>
<feature type="non-terminal residue" evidence="2">
    <location>
        <position position="1"/>
    </location>
</feature>
<accession>A0A2G9TVF6</accession>
<sequence>TAASHGCYQCGGVGGGQGDDDVDLTAAAVMIFDINRFHFFVLLTWQFAIFFASQQIFPIFSNYVPEWQCDDGPVSKNCTVYTTCNGTLRYPNSQFHSAALE</sequence>
<dbReference type="OrthoDB" id="5296287at2759"/>
<keyword evidence="1" id="KW-1133">Transmembrane helix</keyword>
<keyword evidence="1" id="KW-0472">Membrane</keyword>
<feature type="transmembrane region" description="Helical" evidence="1">
    <location>
        <begin position="37"/>
        <end position="57"/>
    </location>
</feature>
<dbReference type="EMBL" id="KZ352715">
    <property type="protein sequence ID" value="PIO62003.1"/>
    <property type="molecule type" value="Genomic_DNA"/>
</dbReference>
<protein>
    <submittedName>
        <fullName evidence="2">Uncharacterized protein</fullName>
    </submittedName>
</protein>
<keyword evidence="3" id="KW-1185">Reference proteome</keyword>